<keyword evidence="2" id="KW-1185">Reference proteome</keyword>
<comment type="caution">
    <text evidence="1">The sequence shown here is derived from an EMBL/GenBank/DDBJ whole genome shotgun (WGS) entry which is preliminary data.</text>
</comment>
<dbReference type="AlphaFoldDB" id="A0A168R1N1"/>
<evidence type="ECO:0000313" key="1">
    <source>
        <dbReference type="EMBL" id="OAB48472.1"/>
    </source>
</evidence>
<protein>
    <submittedName>
        <fullName evidence="1">Uncharacterized protein</fullName>
    </submittedName>
</protein>
<organism evidence="1 2">
    <name type="scientific">Paenibacillus antarcticus</name>
    <dbReference type="NCBI Taxonomy" id="253703"/>
    <lineage>
        <taxon>Bacteria</taxon>
        <taxon>Bacillati</taxon>
        <taxon>Bacillota</taxon>
        <taxon>Bacilli</taxon>
        <taxon>Bacillales</taxon>
        <taxon>Paenibacillaceae</taxon>
        <taxon>Paenibacillus</taxon>
    </lineage>
</organism>
<dbReference type="Proteomes" id="UP000077355">
    <property type="component" value="Unassembled WGS sequence"/>
</dbReference>
<dbReference type="EMBL" id="LVJI01000001">
    <property type="protein sequence ID" value="OAB48472.1"/>
    <property type="molecule type" value="Genomic_DNA"/>
</dbReference>
<accession>A0A168R1N1</accession>
<name>A0A168R1N1_9BACL</name>
<sequence>MDNADQRRLKDIESVTSAWIGGYTNSTGAMHEVNKIMSRKYIEASNVQCVNMDNGKTINIGTALLEFRR</sequence>
<proteinExistence type="predicted"/>
<reference evidence="1 2" key="1">
    <citation type="submission" date="2016-03" db="EMBL/GenBank/DDBJ databases">
        <title>Draft genome sequence of Paenibacillus antarcticus CECT 5836.</title>
        <authorList>
            <person name="Shin S.-K."/>
            <person name="Yi H."/>
        </authorList>
    </citation>
    <scope>NUCLEOTIDE SEQUENCE [LARGE SCALE GENOMIC DNA]</scope>
    <source>
        <strain evidence="1 2">CECT 5836</strain>
    </source>
</reference>
<gene>
    <name evidence="1" type="ORF">PBAT_02235</name>
</gene>
<dbReference type="RefSeq" id="WP_068646099.1">
    <property type="nucleotide sequence ID" value="NZ_CP043611.1"/>
</dbReference>
<evidence type="ECO:0000313" key="2">
    <source>
        <dbReference type="Proteomes" id="UP000077355"/>
    </source>
</evidence>